<evidence type="ECO:0000256" key="6">
    <source>
        <dbReference type="SAM" id="MobiDB-lite"/>
    </source>
</evidence>
<dbReference type="PANTHER" id="PTHR22776">
    <property type="entry name" value="MARVEL-CONTAINING POTENTIAL LIPID RAFT-ASSOCIATED PROTEIN"/>
    <property type="match status" value="1"/>
</dbReference>
<keyword evidence="10" id="KW-1185">Reference proteome</keyword>
<feature type="domain" description="MARVEL" evidence="8">
    <location>
        <begin position="21"/>
        <end position="150"/>
    </location>
</feature>
<evidence type="ECO:0000256" key="7">
    <source>
        <dbReference type="SAM" id="Phobius"/>
    </source>
</evidence>
<feature type="transmembrane region" description="Helical" evidence="7">
    <location>
        <begin position="25"/>
        <end position="45"/>
    </location>
</feature>
<evidence type="ECO:0000313" key="9">
    <source>
        <dbReference type="EMBL" id="KAK7060633.1"/>
    </source>
</evidence>
<proteinExistence type="predicted"/>
<feature type="region of interest" description="Disordered" evidence="6">
    <location>
        <begin position="162"/>
        <end position="181"/>
    </location>
</feature>
<dbReference type="PROSITE" id="PS51225">
    <property type="entry name" value="MARVEL"/>
    <property type="match status" value="1"/>
</dbReference>
<evidence type="ECO:0000259" key="8">
    <source>
        <dbReference type="PROSITE" id="PS51225"/>
    </source>
</evidence>
<evidence type="ECO:0000256" key="3">
    <source>
        <dbReference type="ARBA" id="ARBA00022989"/>
    </source>
</evidence>
<protein>
    <recommendedName>
        <fullName evidence="8">MARVEL domain-containing protein</fullName>
    </recommendedName>
</protein>
<keyword evidence="4 5" id="KW-0472">Membrane</keyword>
<feature type="transmembrane region" description="Helical" evidence="7">
    <location>
        <begin position="127"/>
        <end position="150"/>
    </location>
</feature>
<feature type="compositionally biased region" description="Polar residues" evidence="6">
    <location>
        <begin position="237"/>
        <end position="251"/>
    </location>
</feature>
<dbReference type="PANTHER" id="PTHR22776:SF49">
    <property type="entry name" value="MARVEL DOMAIN-CONTAINING PROTEIN"/>
    <property type="match status" value="1"/>
</dbReference>
<organism evidence="9 10">
    <name type="scientific">Halocaridina rubra</name>
    <name type="common">Hawaiian red shrimp</name>
    <dbReference type="NCBI Taxonomy" id="373956"/>
    <lineage>
        <taxon>Eukaryota</taxon>
        <taxon>Metazoa</taxon>
        <taxon>Ecdysozoa</taxon>
        <taxon>Arthropoda</taxon>
        <taxon>Crustacea</taxon>
        <taxon>Multicrustacea</taxon>
        <taxon>Malacostraca</taxon>
        <taxon>Eumalacostraca</taxon>
        <taxon>Eucarida</taxon>
        <taxon>Decapoda</taxon>
        <taxon>Pleocyemata</taxon>
        <taxon>Caridea</taxon>
        <taxon>Atyoidea</taxon>
        <taxon>Atyidae</taxon>
        <taxon>Halocaridina</taxon>
    </lineage>
</organism>
<feature type="transmembrane region" description="Helical" evidence="7">
    <location>
        <begin position="57"/>
        <end position="77"/>
    </location>
</feature>
<feature type="compositionally biased region" description="Polar residues" evidence="6">
    <location>
        <begin position="211"/>
        <end position="220"/>
    </location>
</feature>
<comment type="caution">
    <text evidence="9">The sequence shown here is derived from an EMBL/GenBank/DDBJ whole genome shotgun (WGS) entry which is preliminary data.</text>
</comment>
<dbReference type="EMBL" id="JAXCGZ010021062">
    <property type="protein sequence ID" value="KAK7060633.1"/>
    <property type="molecule type" value="Genomic_DNA"/>
</dbReference>
<evidence type="ECO:0000313" key="10">
    <source>
        <dbReference type="Proteomes" id="UP001381693"/>
    </source>
</evidence>
<reference evidence="9 10" key="1">
    <citation type="submission" date="2023-11" db="EMBL/GenBank/DDBJ databases">
        <title>Halocaridina rubra genome assembly.</title>
        <authorList>
            <person name="Smith C."/>
        </authorList>
    </citation>
    <scope>NUCLEOTIDE SEQUENCE [LARGE SCALE GENOMIC DNA]</scope>
    <source>
        <strain evidence="9">EP-1</strain>
        <tissue evidence="9">Whole</tissue>
    </source>
</reference>
<dbReference type="AlphaFoldDB" id="A0AAN8WMC6"/>
<evidence type="ECO:0000256" key="2">
    <source>
        <dbReference type="ARBA" id="ARBA00022692"/>
    </source>
</evidence>
<comment type="subcellular location">
    <subcellularLocation>
        <location evidence="1">Membrane</location>
        <topology evidence="1">Multi-pass membrane protein</topology>
    </subcellularLocation>
</comment>
<evidence type="ECO:0000256" key="1">
    <source>
        <dbReference type="ARBA" id="ARBA00004141"/>
    </source>
</evidence>
<evidence type="ECO:0000256" key="5">
    <source>
        <dbReference type="PROSITE-ProRule" id="PRU00581"/>
    </source>
</evidence>
<dbReference type="GO" id="GO:0016020">
    <property type="term" value="C:membrane"/>
    <property type="evidence" value="ECO:0007669"/>
    <property type="project" value="UniProtKB-SubCell"/>
</dbReference>
<evidence type="ECO:0000256" key="4">
    <source>
        <dbReference type="ARBA" id="ARBA00023136"/>
    </source>
</evidence>
<feature type="transmembrane region" description="Helical" evidence="7">
    <location>
        <begin position="97"/>
        <end position="115"/>
    </location>
</feature>
<name>A0AAN8WMC6_HALRR</name>
<accession>A0AAN8WMC6</accession>
<dbReference type="InterPro" id="IPR050578">
    <property type="entry name" value="MARVEL-CKLF_proteins"/>
</dbReference>
<feature type="region of interest" description="Disordered" evidence="6">
    <location>
        <begin position="211"/>
        <end position="271"/>
    </location>
</feature>
<keyword evidence="3 7" id="KW-1133">Transmembrane helix</keyword>
<gene>
    <name evidence="9" type="ORF">SK128_027928</name>
</gene>
<keyword evidence="2 5" id="KW-0812">Transmembrane</keyword>
<sequence length="271" mass="29376">MPYQGDRDESLRVKFTTDIKYLTKFPGVFILIQLLCCGLGFLVSLGSSFVWHGRGGIAFFIMVSFVASTGCLVWLVIHVFQLYSLCKKDINWNLTGLVFNGVIGFFVMVASCIMIETASSARPLRAAGVFGFFGFTGCLMGLAWEVTVWLKNRDSGLSFATATVEQGPRRPDSMSSSNDDNVTDALALQTDSNEESGIGFKGMKNRPVSSFIQEPNQMGGVTTPMLYAPGNDDSKSGTRSLSSGGHSQNSEDSSKECSVFGELKLYPPPTA</sequence>
<dbReference type="Proteomes" id="UP001381693">
    <property type="component" value="Unassembled WGS sequence"/>
</dbReference>
<dbReference type="InterPro" id="IPR008253">
    <property type="entry name" value="Marvel"/>
</dbReference>